<gene>
    <name evidence="1" type="ORF">V6575_19440</name>
</gene>
<dbReference type="InterPro" id="IPR010982">
    <property type="entry name" value="Lambda_DNA-bd_dom_sf"/>
</dbReference>
<dbReference type="Gene3D" id="1.10.260.40">
    <property type="entry name" value="lambda repressor-like DNA-binding domains"/>
    <property type="match status" value="1"/>
</dbReference>
<evidence type="ECO:0008006" key="3">
    <source>
        <dbReference type="Google" id="ProtNLM"/>
    </source>
</evidence>
<sequence>MAYIACAPTSSDGAINELLQGWGRDIAAARQSMGLSQPACANCLFLSVETVVGIENGDARIGLGAFVTVLWALGLVENLDGPLAPVEIEERPVFLPVVVPAWQVSGVPVPYQPSELWPTAEADASALGSLPKQHLGPADFLFEQDDSQNSALAEKGVASGGGALGAENPALVPQFRSWALASEKYEIEFLRVAVSANQVAADVKQMGETADIELDGNPKSTASSIPKVRNQGIWKTIGKILRRGREYVLRQSE</sequence>
<proteinExistence type="predicted"/>
<accession>A0ABU8TQ21</accession>
<dbReference type="EMBL" id="JBAKIA010000016">
    <property type="protein sequence ID" value="MEJ8476271.1"/>
    <property type="molecule type" value="Genomic_DNA"/>
</dbReference>
<keyword evidence="2" id="KW-1185">Reference proteome</keyword>
<organism evidence="1 2">
    <name type="scientific">Roseibium algae</name>
    <dbReference type="NCBI Taxonomy" id="3123038"/>
    <lineage>
        <taxon>Bacteria</taxon>
        <taxon>Pseudomonadati</taxon>
        <taxon>Pseudomonadota</taxon>
        <taxon>Alphaproteobacteria</taxon>
        <taxon>Hyphomicrobiales</taxon>
        <taxon>Stappiaceae</taxon>
        <taxon>Roseibium</taxon>
    </lineage>
</organism>
<name>A0ABU8TQ21_9HYPH</name>
<reference evidence="1 2" key="1">
    <citation type="submission" date="2024-02" db="EMBL/GenBank/DDBJ databases">
        <title>Roseibium algae sp. nov., isolated from marine alga (Grateloupia sp.), showing potential in myo-inositol conversion.</title>
        <authorList>
            <person name="Wang Y."/>
        </authorList>
    </citation>
    <scope>NUCLEOTIDE SEQUENCE [LARGE SCALE GENOMIC DNA]</scope>
    <source>
        <strain evidence="1 2">H3510</strain>
    </source>
</reference>
<evidence type="ECO:0000313" key="1">
    <source>
        <dbReference type="EMBL" id="MEJ8476271.1"/>
    </source>
</evidence>
<dbReference type="RefSeq" id="WP_340276699.1">
    <property type="nucleotide sequence ID" value="NZ_JBAKIA010000016.1"/>
</dbReference>
<comment type="caution">
    <text evidence="1">The sequence shown here is derived from an EMBL/GenBank/DDBJ whole genome shotgun (WGS) entry which is preliminary data.</text>
</comment>
<dbReference type="Proteomes" id="UP001385499">
    <property type="component" value="Unassembled WGS sequence"/>
</dbReference>
<dbReference type="SUPFAM" id="SSF47413">
    <property type="entry name" value="lambda repressor-like DNA-binding domains"/>
    <property type="match status" value="1"/>
</dbReference>
<evidence type="ECO:0000313" key="2">
    <source>
        <dbReference type="Proteomes" id="UP001385499"/>
    </source>
</evidence>
<protein>
    <recommendedName>
        <fullName evidence="3">HTH cro/C1-type domain-containing protein</fullName>
    </recommendedName>
</protein>